<reference evidence="1" key="2">
    <citation type="submission" date="2021-10" db="EMBL/GenBank/DDBJ databases">
        <authorList>
            <person name="Piombo E."/>
        </authorList>
    </citation>
    <scope>NUCLEOTIDE SEQUENCE</scope>
</reference>
<name>A0ACA9UNK3_BIOOC</name>
<sequence length="434" mass="48594">MAGAGTRGGKRRRAGEDDTLRSKAGPAKKKRVALKGRGEDGLRDSASISELAKPYLLAVGRLLLDVLDTTWITGQNRAIDTTHVRELREAFRINGLQRCEPRNRLLCLCNADDVERVRCGDSSERVRGERQNDETDMLRWAEVNSSSVEVIAGQHRIAALREFIRDSGSQADELWWTCELYDQGLGSFSISMFEWLASHHIDEYWFRLLGSTLDAEQALPVDTSAHVTHGDWDRLAAAFGRKKRSLAEAEAVFYKGQGRQRIRAGGLLSTLSDDEYARVCKFIVDTPTMSFPTPHRIKRAYMRYLGYMMYHVIAWFDPLSAAAASAQAHTTQNKMLLYMHLEAALEKHADQSTLPAPILSSSPAALHIQKLVLDYTRENADEFHECAVPPTALGQKFGGVDDPLYTERFSHVLVSSAHPSTRGSLIAWYGRITE</sequence>
<dbReference type="EMBL" id="CADEHS020000547">
    <property type="protein sequence ID" value="CAG9953917.1"/>
    <property type="molecule type" value="Genomic_DNA"/>
</dbReference>
<keyword evidence="2" id="KW-1185">Reference proteome</keyword>
<evidence type="ECO:0000313" key="1">
    <source>
        <dbReference type="EMBL" id="CAG9953917.1"/>
    </source>
</evidence>
<comment type="caution">
    <text evidence="1">The sequence shown here is derived from an EMBL/GenBank/DDBJ whole genome shotgun (WGS) entry which is preliminary data.</text>
</comment>
<proteinExistence type="predicted"/>
<organism evidence="1 2">
    <name type="scientific">Clonostachys rosea f. rosea IK726</name>
    <dbReference type="NCBI Taxonomy" id="1349383"/>
    <lineage>
        <taxon>Eukaryota</taxon>
        <taxon>Fungi</taxon>
        <taxon>Dikarya</taxon>
        <taxon>Ascomycota</taxon>
        <taxon>Pezizomycotina</taxon>
        <taxon>Sordariomycetes</taxon>
        <taxon>Hypocreomycetidae</taxon>
        <taxon>Hypocreales</taxon>
        <taxon>Bionectriaceae</taxon>
        <taxon>Clonostachys</taxon>
    </lineage>
</organism>
<dbReference type="Proteomes" id="UP000836387">
    <property type="component" value="Unassembled WGS sequence"/>
</dbReference>
<protein>
    <submittedName>
        <fullName evidence="1">Uncharacterized protein</fullName>
    </submittedName>
</protein>
<accession>A0ACA9UNK3</accession>
<reference evidence="1" key="1">
    <citation type="submission" date="2020-04" db="EMBL/GenBank/DDBJ databases">
        <authorList>
            <person name="Broberg M."/>
        </authorList>
    </citation>
    <scope>NUCLEOTIDE SEQUENCE</scope>
</reference>
<evidence type="ECO:0000313" key="2">
    <source>
        <dbReference type="Proteomes" id="UP000836387"/>
    </source>
</evidence>
<gene>
    <name evidence="1" type="ORF">CRV2_00018422</name>
</gene>